<protein>
    <submittedName>
        <fullName evidence="2">Chromosome partitioning protein, ParB family</fullName>
    </submittedName>
</protein>
<dbReference type="GO" id="GO:0005694">
    <property type="term" value="C:chromosome"/>
    <property type="evidence" value="ECO:0007669"/>
    <property type="project" value="TreeGrafter"/>
</dbReference>
<dbReference type="Proteomes" id="UP000199495">
    <property type="component" value="Unassembled WGS sequence"/>
</dbReference>
<feature type="domain" description="ParB-like N-terminal" evidence="1">
    <location>
        <begin position="33"/>
        <end position="124"/>
    </location>
</feature>
<gene>
    <name evidence="2" type="ORF">SAMN04487974_1361</name>
</gene>
<evidence type="ECO:0000313" key="2">
    <source>
        <dbReference type="EMBL" id="SDH22833.1"/>
    </source>
</evidence>
<dbReference type="RefSeq" id="WP_090600427.1">
    <property type="nucleotide sequence ID" value="NZ_FNCS01000036.1"/>
</dbReference>
<accession>A0A1G8APN9</accession>
<keyword evidence="3" id="KW-1185">Reference proteome</keyword>
<evidence type="ECO:0000259" key="1">
    <source>
        <dbReference type="SMART" id="SM00470"/>
    </source>
</evidence>
<dbReference type="Gene3D" id="3.90.1530.10">
    <property type="entry name" value="Conserved hypothetical protein from pyrococcus furiosus pfu- 392566-001, ParB domain"/>
    <property type="match status" value="1"/>
</dbReference>
<dbReference type="EMBL" id="FNCS01000036">
    <property type="protein sequence ID" value="SDH22833.1"/>
    <property type="molecule type" value="Genomic_DNA"/>
</dbReference>
<dbReference type="InterPro" id="IPR003115">
    <property type="entry name" value="ParB_N"/>
</dbReference>
<dbReference type="InterPro" id="IPR050336">
    <property type="entry name" value="Chromosome_partition/occlusion"/>
</dbReference>
<proteinExistence type="predicted"/>
<organism evidence="2 3">
    <name type="scientific">Pelagibacterium luteolum</name>
    <dbReference type="NCBI Taxonomy" id="440168"/>
    <lineage>
        <taxon>Bacteria</taxon>
        <taxon>Pseudomonadati</taxon>
        <taxon>Pseudomonadota</taxon>
        <taxon>Alphaproteobacteria</taxon>
        <taxon>Hyphomicrobiales</taxon>
        <taxon>Devosiaceae</taxon>
        <taxon>Pelagibacterium</taxon>
    </lineage>
</organism>
<dbReference type="SUPFAM" id="SSF110849">
    <property type="entry name" value="ParB/Sulfiredoxin"/>
    <property type="match status" value="1"/>
</dbReference>
<dbReference type="PANTHER" id="PTHR33375:SF1">
    <property type="entry name" value="CHROMOSOME-PARTITIONING PROTEIN PARB-RELATED"/>
    <property type="match status" value="1"/>
</dbReference>
<dbReference type="STRING" id="440168.SAMN04487974_1361"/>
<name>A0A1G8APN9_9HYPH</name>
<sequence>MNSTVPAAGRERDNVVNLQERRLDRTVLRTYRTKADIDSILPNDKQPRLGPKVDEELQRQIEANGGLFEPLLVEPHPDFPGKFRIIDGDRRWTNSRALVEQGKEEFRQLPIEVTDRTLSDEDRLRAWIYIHRQRKEWDAKEKEMVAYRLVDLMGRASAANILGITVRELDKLVDIFELSEKFTSLRDPSAAITWAREMMGVSKKLFTPSIVEAVVKKVNDKRITNSKDLRKLRSILPDPVARAHFLSDAGDLDFVMLGLGPTEKKPKGGLSGDLEAAVEAMKGVPWTTLQDLKGDPDILKKIDDAEALLRSLRKALS</sequence>
<reference evidence="2 3" key="1">
    <citation type="submission" date="2016-10" db="EMBL/GenBank/DDBJ databases">
        <authorList>
            <person name="de Groot N.N."/>
        </authorList>
    </citation>
    <scope>NUCLEOTIDE SEQUENCE [LARGE SCALE GENOMIC DNA]</scope>
    <source>
        <strain evidence="2 3">CGMCC 1.10267</strain>
    </source>
</reference>
<dbReference type="GO" id="GO:0007059">
    <property type="term" value="P:chromosome segregation"/>
    <property type="evidence" value="ECO:0007669"/>
    <property type="project" value="TreeGrafter"/>
</dbReference>
<dbReference type="PANTHER" id="PTHR33375">
    <property type="entry name" value="CHROMOSOME-PARTITIONING PROTEIN PARB-RELATED"/>
    <property type="match status" value="1"/>
</dbReference>
<dbReference type="Pfam" id="PF02195">
    <property type="entry name" value="ParB_N"/>
    <property type="match status" value="1"/>
</dbReference>
<dbReference type="OrthoDB" id="8435782at2"/>
<evidence type="ECO:0000313" key="3">
    <source>
        <dbReference type="Proteomes" id="UP000199495"/>
    </source>
</evidence>
<dbReference type="AlphaFoldDB" id="A0A1G8APN9"/>
<dbReference type="InterPro" id="IPR036086">
    <property type="entry name" value="ParB/Sulfiredoxin_sf"/>
</dbReference>
<dbReference type="SMART" id="SM00470">
    <property type="entry name" value="ParB"/>
    <property type="match status" value="1"/>
</dbReference>